<dbReference type="AlphaFoldDB" id="A0AAV2Z4D1"/>
<feature type="non-terminal residue" evidence="1">
    <location>
        <position position="1"/>
    </location>
</feature>
<name>A0AAV2Z4D1_9STRA</name>
<gene>
    <name evidence="1" type="ORF">N0F65_007883</name>
</gene>
<comment type="caution">
    <text evidence="1">The sequence shown here is derived from an EMBL/GenBank/DDBJ whole genome shotgun (WGS) entry which is preliminary data.</text>
</comment>
<accession>A0AAV2Z4D1</accession>
<reference evidence="1" key="2">
    <citation type="journal article" date="2023" name="Microbiol Resour">
        <title>Decontamination and Annotation of the Draft Genome Sequence of the Oomycete Lagenidium giganteum ARSEF 373.</title>
        <authorList>
            <person name="Morgan W.R."/>
            <person name="Tartar A."/>
        </authorList>
    </citation>
    <scope>NUCLEOTIDE SEQUENCE</scope>
    <source>
        <strain evidence="1">ARSEF 373</strain>
    </source>
</reference>
<proteinExistence type="predicted"/>
<dbReference type="Proteomes" id="UP001146120">
    <property type="component" value="Unassembled WGS sequence"/>
</dbReference>
<keyword evidence="2" id="KW-1185">Reference proteome</keyword>
<protein>
    <submittedName>
        <fullName evidence="1">Uncharacterized protein</fullName>
    </submittedName>
</protein>
<sequence length="70" mass="7828">RPLALFLVRRRARCGTSYAELPKNAIDFIVAEVSEREGSVLFRVPFIAPPPKKLKVDNFLPMPSDGPPHV</sequence>
<evidence type="ECO:0000313" key="1">
    <source>
        <dbReference type="EMBL" id="DBA00239.1"/>
    </source>
</evidence>
<evidence type="ECO:0000313" key="2">
    <source>
        <dbReference type="Proteomes" id="UP001146120"/>
    </source>
</evidence>
<dbReference type="EMBL" id="DAKRPA010000067">
    <property type="protein sequence ID" value="DBA00239.1"/>
    <property type="molecule type" value="Genomic_DNA"/>
</dbReference>
<reference evidence="1" key="1">
    <citation type="submission" date="2022-11" db="EMBL/GenBank/DDBJ databases">
        <authorList>
            <person name="Morgan W.R."/>
            <person name="Tartar A."/>
        </authorList>
    </citation>
    <scope>NUCLEOTIDE SEQUENCE</scope>
    <source>
        <strain evidence="1">ARSEF 373</strain>
    </source>
</reference>
<organism evidence="1 2">
    <name type="scientific">Lagenidium giganteum</name>
    <dbReference type="NCBI Taxonomy" id="4803"/>
    <lineage>
        <taxon>Eukaryota</taxon>
        <taxon>Sar</taxon>
        <taxon>Stramenopiles</taxon>
        <taxon>Oomycota</taxon>
        <taxon>Peronosporomycetes</taxon>
        <taxon>Pythiales</taxon>
        <taxon>Pythiaceae</taxon>
    </lineage>
</organism>